<feature type="region of interest" description="Disordered" evidence="14">
    <location>
        <begin position="780"/>
        <end position="810"/>
    </location>
</feature>
<comment type="similarity">
    <text evidence="3">Belongs to the ATG2 family.</text>
</comment>
<evidence type="ECO:0000256" key="7">
    <source>
        <dbReference type="ARBA" id="ARBA00023006"/>
    </source>
</evidence>
<evidence type="ECO:0000313" key="15">
    <source>
        <dbReference type="EMBL" id="PWN20710.1"/>
    </source>
</evidence>
<dbReference type="GO" id="GO:0061908">
    <property type="term" value="C:phagophore"/>
    <property type="evidence" value="ECO:0007669"/>
    <property type="project" value="TreeGrafter"/>
</dbReference>
<feature type="region of interest" description="Disordered" evidence="14">
    <location>
        <begin position="1822"/>
        <end position="1878"/>
    </location>
</feature>
<dbReference type="EMBL" id="KZ819327">
    <property type="protein sequence ID" value="PWN20710.1"/>
    <property type="molecule type" value="Genomic_DNA"/>
</dbReference>
<sequence>MFGGAFSGFFSGWDTLSAYTSLSTGLQKRLASFLLKRAIGHLVKDGQLDLNQIEAGVTAGRLEIRDIELDAKAVNALLGPVPLLATSISLANISIQIPWSNLRGGDLVVLVQRPSAHFVVAPPHSAGAKPAQEPLDVSLADTVEDLLEEDAEGRELQESLQGSLHESIGVPGGAPTADDASSTAVEPEAGSIVASMVEGLLSRLKVEISDAHFVISEKVFLPEPTHFDLEANIRSIKLRTETSLEQKEDGSNWRRKVRNIDVTSLSLWTTLQVLLRHRSSLSSSDTSSDDSSTSPRSGSYESDDVMRMSQAVDDLALSVASGASRYEEAHSGTESIYGDSQEEQEPRRTNRTGSNEGRAAGSVHSSRSKILDFGDEPIVMQFITLRHLPAQPDVVASETSMPEVTGAKSTPTVMLTEQRREAQQINKLRKPEHMLDIAIGSVACFLEMPNVCALLALVEAIRLSSGLSVPVEEHGSSSPPAPPTFSSSNLRIASVELLCAYESVACLEADHAAAFAASVQSFWRRPGRSHPLLGHVRLHGEGIRLRQTQSNQTTEVNATVGDLRLTEGMRMGKVGELVIMPILVFDGELLNHSRCGAAQRLFDWRSGLDGERNPYLKGAANGDNAWKMKPLRGRTPLSPSRIDKGIDDTVTALLSLHGSLEKEEARLEVTLPCTHLFVDLSVALRAAPLLNAIASSSEAHTGLSTEEEQIDLEDSTNTLGANHLNTGRVVGNPSRHTKFSLYSDLVRLEVRIPNCKAAEPSLLRSGILAVDLAELSLSTAGPSLDQEPDVQRPRVRYAEGKPGAESGRPEKKLAQLSFRSLSIHFQCVRASEAETLAVLTHLTDDEDRPDQHPYFPSVKLSRQYNAAEGTGRLSARCNLPLLEVSLSKSTLDGIQFLADDFASWSAEMSHLRTNSQPEQDGLKILGSRFFRNSHSGLSSDVVESTATLQRVDGPVNQPIFILELSELKGKAFVPRLNHKGGDLRELTIAGRELRAHFDPLHDKNTTNLAISIVALTVSQSIGDDQILRPLIAPTLQQSLTRGVAPMISLTLLFYADAETSYRESRIEPLLRDFTVTLDEDSSLFGDIASFAKSPAGTFENVEPSELTRLQLNLIGASILLAPTTATERVAVLLGDLSVRSKLVGGAPRTSLHVTLNDSSAFLVDKPLDAASERRHRVKTPSDHWLSLGFVSVLDLSELKSTVTTSKLTLPDVDVRISRAKAQISACADTLTALISLISSFVEPPGGTDDLNGSTELRSDKGSTASASESSSQDIMAGIDENAFRVDAEGMTSIPDLLEDDIPSRPEYYGAERVIEPQDYEETPLTEEDFFGSESIASIVDPIPKESKTEAHSGFVILDSEVVTVRLLDENGLRPVPGYFSRPDLQPKKRSITDAFASSFRLRVDDLDLSMHLFAGYDWANTRTEIEAEIKRVRRRLQKIKQLLDEGQRADDSVEDAIQDLAESMHIAFESNTDAAAALNMLDDETGPQSETASSASTWQPLPRSQGRQITQGHSHQGRRRSKLERSHASLLEFVFKDISAEYDQMVPSASLASHLNVQVSDLQILDHIKSSSWHAFLTRMSEKGVKFKTGDEAKMVRIQLLNIKSASHEQGEFRVRAKLSPLRLHIDQDALEFLQKFFAFKRPSELLKAQTAPSPAEAASVSGPFIQYAEIHSIRLKADYKPKRVNYGLLRQGKAIELMNFFHFDGAETTLRHVTLRGITGWAKLFDTLNDIWTPDVKTYQIADVLAGIAPVRSLVNVGSGVADMILIPIEQVQKDGRLGLGLKKGAGRFAKVTALEVLKLGARLATGTQGLLEKAEQALGADSSGASGSGNGSASSQRKVAPTRRAYADEEADFDSGSEDDRPWSTPAGAAGTDGAVDSIPLIDDEEYGALISKFADQPSDVREALSQAYRSLRTGANAAAQTILAVPMEVYEAGSGGSGSGGGGGPGAAGRTVVKAVPIAVVQGAKGASEAVSRTLMGLRGVLEPGGGEDKEKYKRQSPATGQQVASSQQTSQRRK</sequence>
<dbReference type="InterPro" id="IPR026849">
    <property type="entry name" value="ATG2"/>
</dbReference>
<feature type="region of interest" description="Disordered" evidence="14">
    <location>
        <begin position="1484"/>
        <end position="1523"/>
    </location>
</feature>
<dbReference type="GO" id="GO:0032266">
    <property type="term" value="F:phosphatidylinositol-3-phosphate binding"/>
    <property type="evidence" value="ECO:0007669"/>
    <property type="project" value="TreeGrafter"/>
</dbReference>
<feature type="region of interest" description="Disordered" evidence="14">
    <location>
        <begin position="151"/>
        <end position="184"/>
    </location>
</feature>
<feature type="compositionally biased region" description="Low complexity" evidence="14">
    <location>
        <begin position="1262"/>
        <end position="1271"/>
    </location>
</feature>
<evidence type="ECO:0000256" key="14">
    <source>
        <dbReference type="SAM" id="MobiDB-lite"/>
    </source>
</evidence>
<dbReference type="RefSeq" id="XP_025347870.1">
    <property type="nucleotide sequence ID" value="XM_025494953.1"/>
</dbReference>
<evidence type="ECO:0000256" key="13">
    <source>
        <dbReference type="SAM" id="Coils"/>
    </source>
</evidence>
<feature type="compositionally biased region" description="Low complexity" evidence="14">
    <location>
        <begin position="1822"/>
        <end position="1837"/>
    </location>
</feature>
<reference evidence="15 16" key="1">
    <citation type="journal article" date="2018" name="Mol. Biol. Evol.">
        <title>Broad Genomic Sampling Reveals a Smut Pathogenic Ancestry of the Fungal Clade Ustilaginomycotina.</title>
        <authorList>
            <person name="Kijpornyongpan T."/>
            <person name="Mondo S.J."/>
            <person name="Barry K."/>
            <person name="Sandor L."/>
            <person name="Lee J."/>
            <person name="Lipzen A."/>
            <person name="Pangilinan J."/>
            <person name="LaButti K."/>
            <person name="Hainaut M."/>
            <person name="Henrissat B."/>
            <person name="Grigoriev I.V."/>
            <person name="Spatafora J.W."/>
            <person name="Aime M.C."/>
        </authorList>
    </citation>
    <scope>NUCLEOTIDE SEQUENCE [LARGE SCALE GENOMIC DNA]</scope>
    <source>
        <strain evidence="15 16">MCA 4718</strain>
    </source>
</reference>
<name>A0A316U678_9BASI</name>
<dbReference type="GO" id="GO:0061709">
    <property type="term" value="P:reticulophagy"/>
    <property type="evidence" value="ECO:0007669"/>
    <property type="project" value="TreeGrafter"/>
</dbReference>
<evidence type="ECO:0000256" key="8">
    <source>
        <dbReference type="ARBA" id="ARBA00023055"/>
    </source>
</evidence>
<proteinExistence type="inferred from homology"/>
<dbReference type="Proteomes" id="UP000245942">
    <property type="component" value="Unassembled WGS sequence"/>
</dbReference>
<feature type="coiled-coil region" evidence="13">
    <location>
        <begin position="1422"/>
        <end position="1449"/>
    </location>
</feature>
<feature type="compositionally biased region" description="Polar residues" evidence="14">
    <location>
        <begin position="1505"/>
        <end position="1514"/>
    </location>
</feature>
<comment type="catalytic activity">
    <reaction evidence="11">
        <text>a 1,2-diacyl-sn-glycero-3-phosphoethanolamine(in) = a 1,2-diacyl-sn-glycero-3-phosphoethanolamine(out)</text>
        <dbReference type="Rhea" id="RHEA:38895"/>
        <dbReference type="ChEBI" id="CHEBI:64612"/>
    </reaction>
</comment>
<dbReference type="STRING" id="1684307.A0A316U678"/>
<feature type="region of interest" description="Disordered" evidence="14">
    <location>
        <begin position="1981"/>
        <end position="2018"/>
    </location>
</feature>
<comment type="subcellular location">
    <subcellularLocation>
        <location evidence="1">Endoplasmic reticulum membrane</location>
        <topology evidence="1">Peripheral membrane protein</topology>
    </subcellularLocation>
    <subcellularLocation>
        <location evidence="2">Preautophagosomal structure membrane</location>
        <topology evidence="2">Peripheral membrane protein</topology>
    </subcellularLocation>
</comment>
<dbReference type="GeneID" id="37016687"/>
<feature type="region of interest" description="Disordered" evidence="14">
    <location>
        <begin position="1244"/>
        <end position="1272"/>
    </location>
</feature>
<evidence type="ECO:0000256" key="11">
    <source>
        <dbReference type="ARBA" id="ARBA00024615"/>
    </source>
</evidence>
<organism evidence="15 16">
    <name type="scientific">Pseudomicrostroma glucosiphilum</name>
    <dbReference type="NCBI Taxonomy" id="1684307"/>
    <lineage>
        <taxon>Eukaryota</taxon>
        <taxon>Fungi</taxon>
        <taxon>Dikarya</taxon>
        <taxon>Basidiomycota</taxon>
        <taxon>Ustilaginomycotina</taxon>
        <taxon>Exobasidiomycetes</taxon>
        <taxon>Microstromatales</taxon>
        <taxon>Microstromatales incertae sedis</taxon>
        <taxon>Pseudomicrostroma</taxon>
    </lineage>
</organism>
<evidence type="ECO:0000256" key="1">
    <source>
        <dbReference type="ARBA" id="ARBA00004406"/>
    </source>
</evidence>
<protein>
    <recommendedName>
        <fullName evidence="4">Autophagy-related protein 2</fullName>
    </recommendedName>
</protein>
<feature type="compositionally biased region" description="Low complexity" evidence="14">
    <location>
        <begin position="280"/>
        <end position="299"/>
    </location>
</feature>
<dbReference type="Pfam" id="PF13329">
    <property type="entry name" value="ATG2_CAD"/>
    <property type="match status" value="1"/>
</dbReference>
<dbReference type="GO" id="GO:0034727">
    <property type="term" value="P:piecemeal microautophagy of the nucleus"/>
    <property type="evidence" value="ECO:0007669"/>
    <property type="project" value="TreeGrafter"/>
</dbReference>
<evidence type="ECO:0000256" key="2">
    <source>
        <dbReference type="ARBA" id="ARBA00004623"/>
    </source>
</evidence>
<dbReference type="GO" id="GO:0005789">
    <property type="term" value="C:endoplasmic reticulum membrane"/>
    <property type="evidence" value="ECO:0007669"/>
    <property type="project" value="UniProtKB-SubCell"/>
</dbReference>
<dbReference type="GO" id="GO:0043495">
    <property type="term" value="F:protein-membrane adaptor activity"/>
    <property type="evidence" value="ECO:0007669"/>
    <property type="project" value="TreeGrafter"/>
</dbReference>
<feature type="compositionally biased region" description="Polar residues" evidence="14">
    <location>
        <begin position="2000"/>
        <end position="2018"/>
    </location>
</feature>
<dbReference type="GO" id="GO:0061723">
    <property type="term" value="P:glycophagy"/>
    <property type="evidence" value="ECO:0007669"/>
    <property type="project" value="TreeGrafter"/>
</dbReference>
<gene>
    <name evidence="15" type="ORF">BCV69DRAFT_312661</name>
</gene>
<evidence type="ECO:0000256" key="3">
    <source>
        <dbReference type="ARBA" id="ARBA00009714"/>
    </source>
</evidence>
<evidence type="ECO:0000256" key="10">
    <source>
        <dbReference type="ARBA" id="ARBA00024479"/>
    </source>
</evidence>
<dbReference type="PANTHER" id="PTHR13190:SF1">
    <property type="entry name" value="AUTOPHAGY-RELATED 2, ISOFORM A"/>
    <property type="match status" value="1"/>
</dbReference>
<dbReference type="GO" id="GO:0000422">
    <property type="term" value="P:autophagy of mitochondrion"/>
    <property type="evidence" value="ECO:0007669"/>
    <property type="project" value="TreeGrafter"/>
</dbReference>
<keyword evidence="13" id="KW-0175">Coiled coil</keyword>
<feature type="compositionally biased region" description="Polar residues" evidence="14">
    <location>
        <begin position="1486"/>
        <end position="1499"/>
    </location>
</feature>
<keyword evidence="16" id="KW-1185">Reference proteome</keyword>
<dbReference type="OrthoDB" id="18982at2759"/>
<keyword evidence="8" id="KW-0445">Lipid transport</keyword>
<evidence type="ECO:0000256" key="4">
    <source>
        <dbReference type="ARBA" id="ARBA00018070"/>
    </source>
</evidence>
<keyword evidence="7" id="KW-0072">Autophagy</keyword>
<evidence type="ECO:0000313" key="16">
    <source>
        <dbReference type="Proteomes" id="UP000245942"/>
    </source>
</evidence>
<dbReference type="GO" id="GO:0006869">
    <property type="term" value="P:lipid transport"/>
    <property type="evidence" value="ECO:0007669"/>
    <property type="project" value="UniProtKB-KW"/>
</dbReference>
<feature type="region of interest" description="Disordered" evidence="14">
    <location>
        <begin position="279"/>
        <end position="304"/>
    </location>
</feature>
<feature type="compositionally biased region" description="Acidic residues" evidence="14">
    <location>
        <begin position="1850"/>
        <end position="1859"/>
    </location>
</feature>
<evidence type="ECO:0000256" key="5">
    <source>
        <dbReference type="ARBA" id="ARBA00022448"/>
    </source>
</evidence>
<evidence type="ECO:0000256" key="6">
    <source>
        <dbReference type="ARBA" id="ARBA00022824"/>
    </source>
</evidence>
<keyword evidence="9" id="KW-0472">Membrane</keyword>
<keyword evidence="5" id="KW-0813">Transport</keyword>
<evidence type="ECO:0000256" key="9">
    <source>
        <dbReference type="ARBA" id="ARBA00023136"/>
    </source>
</evidence>
<evidence type="ECO:0000256" key="12">
    <source>
        <dbReference type="ARBA" id="ARBA00024631"/>
    </source>
</evidence>
<comment type="catalytic activity">
    <reaction evidence="12">
        <text>a 1,2-diacyl-sn-glycero-3-phosphocholine(in) = a 1,2-diacyl-sn-glycero-3-phosphocholine(out)</text>
        <dbReference type="Rhea" id="RHEA:38571"/>
        <dbReference type="ChEBI" id="CHEBI:57643"/>
    </reaction>
</comment>
<comment type="catalytic activity">
    <reaction evidence="10">
        <text>a 1,2-diacyl-sn-glycero-3-phospho-L-serine(in) = a 1,2-diacyl-sn-glycero-3-phospho-L-serine(out)</text>
        <dbReference type="Rhea" id="RHEA:38663"/>
        <dbReference type="ChEBI" id="CHEBI:57262"/>
    </reaction>
</comment>
<feature type="compositionally biased region" description="Basic and acidic residues" evidence="14">
    <location>
        <begin position="789"/>
        <end position="799"/>
    </location>
</feature>
<dbReference type="PANTHER" id="PTHR13190">
    <property type="entry name" value="AUTOPHAGY-RELATED 2, ISOFORM A"/>
    <property type="match status" value="1"/>
</dbReference>
<feature type="region of interest" description="Disordered" evidence="14">
    <location>
        <begin position="326"/>
        <end position="367"/>
    </location>
</feature>
<dbReference type="GO" id="GO:0034045">
    <property type="term" value="C:phagophore assembly site membrane"/>
    <property type="evidence" value="ECO:0007669"/>
    <property type="project" value="UniProtKB-SubCell"/>
</dbReference>
<accession>A0A316U678</accession>
<keyword evidence="6" id="KW-0256">Endoplasmic reticulum</keyword>
<dbReference type="GO" id="GO:0000045">
    <property type="term" value="P:autophagosome assembly"/>
    <property type="evidence" value="ECO:0007669"/>
    <property type="project" value="TreeGrafter"/>
</dbReference>